<keyword evidence="2" id="KW-0238">DNA-binding</keyword>
<feature type="domain" description="Response regulatory" evidence="5">
    <location>
        <begin position="14"/>
        <end position="131"/>
    </location>
</feature>
<dbReference type="CDD" id="cd06170">
    <property type="entry name" value="LuxR_C_like"/>
    <property type="match status" value="1"/>
</dbReference>
<dbReference type="RefSeq" id="WP_344468855.1">
    <property type="nucleotide sequence ID" value="NZ_BAAANT010000050.1"/>
</dbReference>
<dbReference type="PRINTS" id="PR00038">
    <property type="entry name" value="HTHLUXR"/>
</dbReference>
<evidence type="ECO:0000256" key="2">
    <source>
        <dbReference type="ARBA" id="ARBA00023125"/>
    </source>
</evidence>
<dbReference type="InterPro" id="IPR016032">
    <property type="entry name" value="Sig_transdc_resp-reg_C-effctor"/>
</dbReference>
<protein>
    <submittedName>
        <fullName evidence="6">Response regulator transcription factor</fullName>
    </submittedName>
</protein>
<dbReference type="Pfam" id="PF00072">
    <property type="entry name" value="Response_reg"/>
    <property type="match status" value="1"/>
</dbReference>
<dbReference type="Proteomes" id="UP001422759">
    <property type="component" value="Unassembled WGS sequence"/>
</dbReference>
<evidence type="ECO:0000259" key="4">
    <source>
        <dbReference type="PROSITE" id="PS50043"/>
    </source>
</evidence>
<evidence type="ECO:0000259" key="5">
    <source>
        <dbReference type="PROSITE" id="PS50110"/>
    </source>
</evidence>
<feature type="domain" description="HTH luxR-type" evidence="4">
    <location>
        <begin position="153"/>
        <end position="218"/>
    </location>
</feature>
<dbReference type="InterPro" id="IPR011006">
    <property type="entry name" value="CheY-like_superfamily"/>
</dbReference>
<dbReference type="EMBL" id="BAAANT010000050">
    <property type="protein sequence ID" value="GAA2156238.1"/>
    <property type="molecule type" value="Genomic_DNA"/>
</dbReference>
<dbReference type="CDD" id="cd17535">
    <property type="entry name" value="REC_NarL-like"/>
    <property type="match status" value="1"/>
</dbReference>
<dbReference type="InterPro" id="IPR000792">
    <property type="entry name" value="Tscrpt_reg_LuxR_C"/>
</dbReference>
<dbReference type="PROSITE" id="PS50043">
    <property type="entry name" value="HTH_LUXR_2"/>
    <property type="match status" value="1"/>
</dbReference>
<sequence>MAGDREPMPGTTRRALVVDQWPLARWAVSGLLRDAGLVDSVAVASSAEGAWHLSQETTPDLVVTDCDLRAPWDGIRLGRRLKSLTHAPLVLVYTERSELSVVIECLRGAADGFVHRSVDTAALVEAVQRLIDGRHVWLTSQETPRDEENWLEADLQQDGMTVREREVLGLLLRRYSNDEIADELHLARQTVKNYVSTVLQKLEVSSRRELYGRMTAPAAGV</sequence>
<reference evidence="7" key="1">
    <citation type="journal article" date="2019" name="Int. J. Syst. Evol. Microbiol.">
        <title>The Global Catalogue of Microorganisms (GCM) 10K type strain sequencing project: providing services to taxonomists for standard genome sequencing and annotation.</title>
        <authorList>
            <consortium name="The Broad Institute Genomics Platform"/>
            <consortium name="The Broad Institute Genome Sequencing Center for Infectious Disease"/>
            <person name="Wu L."/>
            <person name="Ma J."/>
        </authorList>
    </citation>
    <scope>NUCLEOTIDE SEQUENCE [LARGE SCALE GENOMIC DNA]</scope>
    <source>
        <strain evidence="7">JCM 14560</strain>
    </source>
</reference>
<keyword evidence="1 3" id="KW-0597">Phosphoprotein</keyword>
<evidence type="ECO:0000313" key="6">
    <source>
        <dbReference type="EMBL" id="GAA2156238.1"/>
    </source>
</evidence>
<proteinExistence type="predicted"/>
<dbReference type="Pfam" id="PF00196">
    <property type="entry name" value="GerE"/>
    <property type="match status" value="1"/>
</dbReference>
<dbReference type="InterPro" id="IPR039420">
    <property type="entry name" value="WalR-like"/>
</dbReference>
<organism evidence="6 7">
    <name type="scientific">Kitasatospora kazusensis</name>
    <dbReference type="NCBI Taxonomy" id="407974"/>
    <lineage>
        <taxon>Bacteria</taxon>
        <taxon>Bacillati</taxon>
        <taxon>Actinomycetota</taxon>
        <taxon>Actinomycetes</taxon>
        <taxon>Kitasatosporales</taxon>
        <taxon>Streptomycetaceae</taxon>
        <taxon>Kitasatospora</taxon>
    </lineage>
</organism>
<keyword evidence="7" id="KW-1185">Reference proteome</keyword>
<name>A0ABP5M314_9ACTN</name>
<dbReference type="PANTHER" id="PTHR43214">
    <property type="entry name" value="TWO-COMPONENT RESPONSE REGULATOR"/>
    <property type="match status" value="1"/>
</dbReference>
<dbReference type="SMART" id="SM00448">
    <property type="entry name" value="REC"/>
    <property type="match status" value="1"/>
</dbReference>
<gene>
    <name evidence="6" type="ORF">GCM10009760_57010</name>
</gene>
<dbReference type="Gene3D" id="3.40.50.2300">
    <property type="match status" value="1"/>
</dbReference>
<dbReference type="InterPro" id="IPR058245">
    <property type="entry name" value="NreC/VraR/RcsB-like_REC"/>
</dbReference>
<dbReference type="Gene3D" id="1.10.10.10">
    <property type="entry name" value="Winged helix-like DNA-binding domain superfamily/Winged helix DNA-binding domain"/>
    <property type="match status" value="1"/>
</dbReference>
<dbReference type="SMART" id="SM00421">
    <property type="entry name" value="HTH_LUXR"/>
    <property type="match status" value="1"/>
</dbReference>
<dbReference type="InterPro" id="IPR001789">
    <property type="entry name" value="Sig_transdc_resp-reg_receiver"/>
</dbReference>
<evidence type="ECO:0000256" key="3">
    <source>
        <dbReference type="PROSITE-ProRule" id="PRU00169"/>
    </source>
</evidence>
<evidence type="ECO:0000256" key="1">
    <source>
        <dbReference type="ARBA" id="ARBA00022553"/>
    </source>
</evidence>
<feature type="modified residue" description="4-aspartylphosphate" evidence="3">
    <location>
        <position position="65"/>
    </location>
</feature>
<dbReference type="PROSITE" id="PS50110">
    <property type="entry name" value="RESPONSE_REGULATORY"/>
    <property type="match status" value="1"/>
</dbReference>
<accession>A0ABP5M314</accession>
<dbReference type="SUPFAM" id="SSF46894">
    <property type="entry name" value="C-terminal effector domain of the bipartite response regulators"/>
    <property type="match status" value="1"/>
</dbReference>
<comment type="caution">
    <text evidence="6">The sequence shown here is derived from an EMBL/GenBank/DDBJ whole genome shotgun (WGS) entry which is preliminary data.</text>
</comment>
<dbReference type="InterPro" id="IPR036388">
    <property type="entry name" value="WH-like_DNA-bd_sf"/>
</dbReference>
<dbReference type="SUPFAM" id="SSF52172">
    <property type="entry name" value="CheY-like"/>
    <property type="match status" value="1"/>
</dbReference>
<evidence type="ECO:0000313" key="7">
    <source>
        <dbReference type="Proteomes" id="UP001422759"/>
    </source>
</evidence>